<organism evidence="2 3">
    <name type="scientific">Yaniella flava</name>
    <dbReference type="NCBI Taxonomy" id="287930"/>
    <lineage>
        <taxon>Bacteria</taxon>
        <taxon>Bacillati</taxon>
        <taxon>Actinomycetota</taxon>
        <taxon>Actinomycetes</taxon>
        <taxon>Micrococcales</taxon>
        <taxon>Micrococcaceae</taxon>
        <taxon>Yaniella</taxon>
    </lineage>
</organism>
<dbReference type="PANTHER" id="PTHR42760">
    <property type="entry name" value="SHORT-CHAIN DEHYDROGENASES/REDUCTASES FAMILY MEMBER"/>
    <property type="match status" value="1"/>
</dbReference>
<reference evidence="2 3" key="1">
    <citation type="journal article" date="2019" name="Int. J. Syst. Evol. Microbiol.">
        <title>The Global Catalogue of Microorganisms (GCM) 10K type strain sequencing project: providing services to taxonomists for standard genome sequencing and annotation.</title>
        <authorList>
            <consortium name="The Broad Institute Genomics Platform"/>
            <consortium name="The Broad Institute Genome Sequencing Center for Infectious Disease"/>
            <person name="Wu L."/>
            <person name="Ma J."/>
        </authorList>
    </citation>
    <scope>NUCLEOTIDE SEQUENCE [LARGE SCALE GENOMIC DNA]</scope>
    <source>
        <strain evidence="2 3">JCM 13595</strain>
    </source>
</reference>
<dbReference type="InterPro" id="IPR020904">
    <property type="entry name" value="Sc_DH/Rdtase_CS"/>
</dbReference>
<dbReference type="Proteomes" id="UP001501461">
    <property type="component" value="Unassembled WGS sequence"/>
</dbReference>
<comment type="similarity">
    <text evidence="1">Belongs to the short-chain dehydrogenases/reductases (SDR) family.</text>
</comment>
<evidence type="ECO:0000256" key="1">
    <source>
        <dbReference type="ARBA" id="ARBA00006484"/>
    </source>
</evidence>
<dbReference type="PANTHER" id="PTHR42760:SF124">
    <property type="entry name" value="SHORT-CHAIN DEHYDROGENASE_REDUCTASE"/>
    <property type="match status" value="1"/>
</dbReference>
<dbReference type="InterPro" id="IPR036291">
    <property type="entry name" value="NAD(P)-bd_dom_sf"/>
</dbReference>
<dbReference type="CDD" id="cd05233">
    <property type="entry name" value="SDR_c"/>
    <property type="match status" value="1"/>
</dbReference>
<dbReference type="EMBL" id="BAAAMN010000022">
    <property type="protein sequence ID" value="GAA2034813.1"/>
    <property type="molecule type" value="Genomic_DNA"/>
</dbReference>
<sequence>MPDQKSDKTQSISSSYPYKTLEGKTAVVFGGGSVGGQFTNGFASALAYAQAGARVAVVDLESEAAHDTKTAIRQEVPGAEVFSLQGDVTDSDSIARCVAEIVGTTRRIDVLHNNVGVATMGGPLELDVSDWERAIQLNLTSAFITTKHVLPIMLEQQRGSIINIASVGGMRYVGYNYPAYAAAKAGLVQFTTNLGLHYARQGIRANTISPGFISSPMIFQQISGNYDSAEDMVAKRNAISPTGVMGEPSDIATAAVFLASENAKYINGVCLPVDGGYVEQGSMPSNTV</sequence>
<dbReference type="SUPFAM" id="SSF51735">
    <property type="entry name" value="NAD(P)-binding Rossmann-fold domains"/>
    <property type="match status" value="1"/>
</dbReference>
<evidence type="ECO:0000313" key="2">
    <source>
        <dbReference type="EMBL" id="GAA2034813.1"/>
    </source>
</evidence>
<dbReference type="InterPro" id="IPR002347">
    <property type="entry name" value="SDR_fam"/>
</dbReference>
<dbReference type="PRINTS" id="PR00080">
    <property type="entry name" value="SDRFAMILY"/>
</dbReference>
<dbReference type="PRINTS" id="PR00081">
    <property type="entry name" value="GDHRDH"/>
</dbReference>
<proteinExistence type="inferred from homology"/>
<keyword evidence="3" id="KW-1185">Reference proteome</keyword>
<comment type="caution">
    <text evidence="2">The sequence shown here is derived from an EMBL/GenBank/DDBJ whole genome shotgun (WGS) entry which is preliminary data.</text>
</comment>
<evidence type="ECO:0000313" key="3">
    <source>
        <dbReference type="Proteomes" id="UP001501461"/>
    </source>
</evidence>
<dbReference type="PROSITE" id="PS00061">
    <property type="entry name" value="ADH_SHORT"/>
    <property type="match status" value="1"/>
</dbReference>
<protein>
    <submittedName>
        <fullName evidence="2">SDR family oxidoreductase</fullName>
    </submittedName>
</protein>
<dbReference type="RefSeq" id="WP_343957007.1">
    <property type="nucleotide sequence ID" value="NZ_BAAAMN010000022.1"/>
</dbReference>
<gene>
    <name evidence="2" type="ORF">GCM10009720_14300</name>
</gene>
<dbReference type="Pfam" id="PF13561">
    <property type="entry name" value="adh_short_C2"/>
    <property type="match status" value="1"/>
</dbReference>
<dbReference type="Gene3D" id="3.40.50.720">
    <property type="entry name" value="NAD(P)-binding Rossmann-like Domain"/>
    <property type="match status" value="1"/>
</dbReference>
<accession>A0ABN2UCU8</accession>
<name>A0ABN2UCU8_9MICC</name>